<dbReference type="GO" id="GO:0003677">
    <property type="term" value="F:DNA binding"/>
    <property type="evidence" value="ECO:0007669"/>
    <property type="project" value="UniProtKB-KW"/>
</dbReference>
<keyword evidence="3" id="KW-0804">Transcription</keyword>
<dbReference type="EMBL" id="JTHE02000003">
    <property type="protein sequence ID" value="NEV67328.1"/>
    <property type="molecule type" value="Genomic_DNA"/>
</dbReference>
<reference evidence="4" key="1">
    <citation type="submission" date="2014-11" db="EMBL/GenBank/DDBJ databases">
        <authorList>
            <person name="Malar M.C."/>
            <person name="Sen D."/>
            <person name="Tripathy S."/>
        </authorList>
    </citation>
    <scope>NUCLEOTIDE SEQUENCE</scope>
    <source>
        <strain evidence="4">BDU141951</strain>
    </source>
</reference>
<comment type="caution">
    <text evidence="4">The sequence shown here is derived from an EMBL/GenBank/DDBJ whole genome shotgun (WGS) entry which is preliminary data.</text>
</comment>
<evidence type="ECO:0000256" key="2">
    <source>
        <dbReference type="ARBA" id="ARBA00023125"/>
    </source>
</evidence>
<dbReference type="SUPFAM" id="SSF46785">
    <property type="entry name" value="Winged helix' DNA-binding domain"/>
    <property type="match status" value="1"/>
</dbReference>
<dbReference type="Gene3D" id="1.10.10.10">
    <property type="entry name" value="Winged helix-like DNA-binding domain superfamily/Winged helix DNA-binding domain"/>
    <property type="match status" value="1"/>
</dbReference>
<dbReference type="PANTHER" id="PTHR44846">
    <property type="entry name" value="MANNOSYL-D-GLYCERATE TRANSPORT/METABOLISM SYSTEM REPRESSOR MNGR-RELATED"/>
    <property type="match status" value="1"/>
</dbReference>
<accession>A0A0C1V5J2</accession>
<name>A0A0C1V5J2_9CYAN</name>
<dbReference type="AlphaFoldDB" id="A0A0C1V5J2"/>
<dbReference type="FunFam" id="1.10.10.10:FF:000079">
    <property type="entry name" value="GntR family transcriptional regulator"/>
    <property type="match status" value="1"/>
</dbReference>
<evidence type="ECO:0000256" key="3">
    <source>
        <dbReference type="ARBA" id="ARBA00023163"/>
    </source>
</evidence>
<dbReference type="InterPro" id="IPR012702">
    <property type="entry name" value="CP_lyase_PhnF"/>
</dbReference>
<reference evidence="4" key="2">
    <citation type="journal article" date="2015" name="Genome Announc.">
        <title>Draft Genome Sequence of Filamentous Marine Cyanobacterium Lyngbya confervoides Strain BDU141951.</title>
        <authorList>
            <person name="Chandrababunaidu M.M."/>
            <person name="Sen D."/>
            <person name="Tripathy S."/>
        </authorList>
    </citation>
    <scope>NUCLEOTIDE SEQUENCE</scope>
    <source>
        <strain evidence="4">BDU141951</strain>
    </source>
</reference>
<keyword evidence="1" id="KW-0805">Transcription regulation</keyword>
<keyword evidence="2" id="KW-0238">DNA-binding</keyword>
<dbReference type="InterPro" id="IPR011663">
    <property type="entry name" value="UTRA"/>
</dbReference>
<dbReference type="SUPFAM" id="SSF64288">
    <property type="entry name" value="Chorismate lyase-like"/>
    <property type="match status" value="1"/>
</dbReference>
<dbReference type="PANTHER" id="PTHR44846:SF1">
    <property type="entry name" value="MANNOSYL-D-GLYCERATE TRANSPORT_METABOLISM SYSTEM REPRESSOR MNGR-RELATED"/>
    <property type="match status" value="1"/>
</dbReference>
<dbReference type="Gene3D" id="3.40.1410.10">
    <property type="entry name" value="Chorismate lyase-like"/>
    <property type="match status" value="1"/>
</dbReference>
<evidence type="ECO:0000313" key="4">
    <source>
        <dbReference type="EMBL" id="NEV67328.1"/>
    </source>
</evidence>
<dbReference type="InterPro" id="IPR050679">
    <property type="entry name" value="Bact_HTH_transcr_reg"/>
</dbReference>
<evidence type="ECO:0000256" key="1">
    <source>
        <dbReference type="ARBA" id="ARBA00023015"/>
    </source>
</evidence>
<gene>
    <name evidence="4" type="primary">phnF</name>
    <name evidence="4" type="ORF">QQ91_009400</name>
</gene>
<protein>
    <submittedName>
        <fullName evidence="4">Phosphonate metabolism transcriptional regulator PhnF</fullName>
    </submittedName>
</protein>
<dbReference type="InterPro" id="IPR000524">
    <property type="entry name" value="Tscrpt_reg_HTH_GntR"/>
</dbReference>
<dbReference type="InterPro" id="IPR036388">
    <property type="entry name" value="WH-like_DNA-bd_sf"/>
</dbReference>
<organism evidence="4">
    <name type="scientific">Lyngbya confervoides BDU141951</name>
    <dbReference type="NCBI Taxonomy" id="1574623"/>
    <lineage>
        <taxon>Bacteria</taxon>
        <taxon>Bacillati</taxon>
        <taxon>Cyanobacteriota</taxon>
        <taxon>Cyanophyceae</taxon>
        <taxon>Oscillatoriophycideae</taxon>
        <taxon>Oscillatoriales</taxon>
        <taxon>Microcoleaceae</taxon>
        <taxon>Lyngbya</taxon>
    </lineage>
</organism>
<reference evidence="4" key="3">
    <citation type="submission" date="2020-02" db="EMBL/GenBank/DDBJ databases">
        <authorList>
            <person name="Sarangi A.N."/>
            <person name="Ghosh S."/>
            <person name="Mukherjee M."/>
            <person name="Tripathy S."/>
        </authorList>
    </citation>
    <scope>NUCLEOTIDE SEQUENCE</scope>
    <source>
        <strain evidence="4">BDU141951</strain>
    </source>
</reference>
<dbReference type="InterPro" id="IPR036390">
    <property type="entry name" value="WH_DNA-bd_sf"/>
</dbReference>
<dbReference type="SMART" id="SM00345">
    <property type="entry name" value="HTH_GNTR"/>
    <property type="match status" value="1"/>
</dbReference>
<proteinExistence type="predicted"/>
<dbReference type="PROSITE" id="PS50949">
    <property type="entry name" value="HTH_GNTR"/>
    <property type="match status" value="1"/>
</dbReference>
<dbReference type="NCBIfam" id="TIGR02325">
    <property type="entry name" value="C_P_lyase_phnF"/>
    <property type="match status" value="1"/>
</dbReference>
<dbReference type="PRINTS" id="PR00035">
    <property type="entry name" value="HTHGNTR"/>
</dbReference>
<dbReference type="GO" id="GO:0003700">
    <property type="term" value="F:DNA-binding transcription factor activity"/>
    <property type="evidence" value="ECO:0007669"/>
    <property type="project" value="InterPro"/>
</dbReference>
<dbReference type="SMART" id="SM00866">
    <property type="entry name" value="UTRA"/>
    <property type="match status" value="1"/>
</dbReference>
<dbReference type="Pfam" id="PF00392">
    <property type="entry name" value="GntR"/>
    <property type="match status" value="1"/>
</dbReference>
<dbReference type="Pfam" id="PF07702">
    <property type="entry name" value="UTRA"/>
    <property type="match status" value="1"/>
</dbReference>
<sequence>MSQDATPIYQQIADELRQNIQDTVFQVGDRLPTEAELSQQFGVNRHTLRRAIEVLRQEGTVRVEQGRGTFVMAAPITVPIGKRVRFNESLKAQSVEPRWQILQVTQLPADPRIAQSLAIAIAATVVLYERVSLADQVPLSLARSYFPAALFPGLAEHCQGYCSVSALFQTEYDCDHIRRSTRLSARLPSAQDARILRMPATKPILVSESINVDQYGRAIEYGVTQFRGDRMELFIQND</sequence>
<dbReference type="GO" id="GO:0045892">
    <property type="term" value="P:negative regulation of DNA-templated transcription"/>
    <property type="evidence" value="ECO:0007669"/>
    <property type="project" value="TreeGrafter"/>
</dbReference>
<dbReference type="InterPro" id="IPR028978">
    <property type="entry name" value="Chorismate_lyase_/UTRA_dom_sf"/>
</dbReference>
<dbReference type="CDD" id="cd07377">
    <property type="entry name" value="WHTH_GntR"/>
    <property type="match status" value="1"/>
</dbReference>